<evidence type="ECO:0000313" key="1">
    <source>
        <dbReference type="EMBL" id="XBH01569.1"/>
    </source>
</evidence>
<accession>A0AAU7C964</accession>
<sequence>MGVLDGQEAVVGISQLARSIPTKRGPALLLRLEVHKVNLEGQRICRGREYVRLGEAAEEV</sequence>
<gene>
    <name evidence="1" type="ORF">V5E97_24860</name>
</gene>
<name>A0AAU7C964_9BACT</name>
<dbReference type="EMBL" id="CP155447">
    <property type="protein sequence ID" value="XBH01569.1"/>
    <property type="molecule type" value="Genomic_DNA"/>
</dbReference>
<reference evidence="1" key="1">
    <citation type="submission" date="2024-05" db="EMBL/GenBank/DDBJ databases">
        <title>Planctomycetes of the genus Singulisphaera possess chitinolytic capabilities.</title>
        <authorList>
            <person name="Ivanova A."/>
        </authorList>
    </citation>
    <scope>NUCLEOTIDE SEQUENCE</scope>
    <source>
        <strain evidence="1">Ch08T</strain>
    </source>
</reference>
<proteinExistence type="predicted"/>
<dbReference type="AlphaFoldDB" id="A0AAU7C964"/>
<protein>
    <submittedName>
        <fullName evidence="1">Uncharacterized protein</fullName>
    </submittedName>
</protein>
<dbReference type="RefSeq" id="WP_406694308.1">
    <property type="nucleotide sequence ID" value="NZ_CP155447.1"/>
</dbReference>
<organism evidence="1">
    <name type="scientific">Singulisphaera sp. Ch08</name>
    <dbReference type="NCBI Taxonomy" id="3120278"/>
    <lineage>
        <taxon>Bacteria</taxon>
        <taxon>Pseudomonadati</taxon>
        <taxon>Planctomycetota</taxon>
        <taxon>Planctomycetia</taxon>
        <taxon>Isosphaerales</taxon>
        <taxon>Isosphaeraceae</taxon>
        <taxon>Singulisphaera</taxon>
    </lineage>
</organism>